<keyword evidence="2" id="KW-0436">Ligase</keyword>
<dbReference type="RefSeq" id="WP_132082605.1">
    <property type="nucleotide sequence ID" value="NZ_SLUI01000013.1"/>
</dbReference>
<proteinExistence type="inferred from homology"/>
<dbReference type="InterPro" id="IPR020845">
    <property type="entry name" value="AMP-binding_CS"/>
</dbReference>
<sequence length="483" mass="52965">MFVHQLIQQGTADSIAFWGNKSITYGQLQSEVTKYRNYFYRAGMRTGDKVGLFSRNSVEFVYSYMAIASLGAIVIPLNFQLTIREIAFIVEDAQMKQLITTARMDLDVRQLTLTEITTAMHSAEYESAPALPEAFTDSSPCVIIYTSGTTGTPKGAVLTHRNLVSNAEAFRRILPLEPSDNVLCVLPMYHAFAWTCAVLNALLCGASITILDGFSPKETLLAIKDYGVTVIYGVPPIYNVLSRIGEREDLAGMKYLVSGGASLPEKVARQFFEKYGVAILEGYGLSEASPVVAVNPPQKPKYCSIGKALPGIEVRIIDDKGADLPPGTVGELTVSGPSVMTGYFNLPEESAQALQNGWLHTGDLAYMDAEGYLYIVDRLKDMIIANGENIYPREIEELLYAYTGIIDAAVIGVPDKLRGQAAQAYLVLEEGCTLDKKALREYLQSTLAAYKIPRDFIQVDSLPKNQTGKILKRVLSELAAKTE</sequence>
<evidence type="ECO:0000313" key="6">
    <source>
        <dbReference type="Proteomes" id="UP000295063"/>
    </source>
</evidence>
<dbReference type="InterPro" id="IPR025110">
    <property type="entry name" value="AMP-bd_C"/>
</dbReference>
<name>A0A4R1PWA1_9FIRM</name>
<accession>A0A4R1PWA1</accession>
<feature type="domain" description="AMP-dependent synthetase/ligase" evidence="3">
    <location>
        <begin position="10"/>
        <end position="344"/>
    </location>
</feature>
<organism evidence="5 6">
    <name type="scientific">Anaerospora hongkongensis</name>
    <dbReference type="NCBI Taxonomy" id="244830"/>
    <lineage>
        <taxon>Bacteria</taxon>
        <taxon>Bacillati</taxon>
        <taxon>Bacillota</taxon>
        <taxon>Negativicutes</taxon>
        <taxon>Selenomonadales</taxon>
        <taxon>Sporomusaceae</taxon>
        <taxon>Anaerospora</taxon>
    </lineage>
</organism>
<dbReference type="Gene3D" id="3.40.50.12780">
    <property type="entry name" value="N-terminal domain of ligase-like"/>
    <property type="match status" value="1"/>
</dbReference>
<evidence type="ECO:0000256" key="1">
    <source>
        <dbReference type="ARBA" id="ARBA00006432"/>
    </source>
</evidence>
<gene>
    <name evidence="5" type="ORF">EV210_11327</name>
</gene>
<evidence type="ECO:0000259" key="3">
    <source>
        <dbReference type="Pfam" id="PF00501"/>
    </source>
</evidence>
<dbReference type="Pfam" id="PF13193">
    <property type="entry name" value="AMP-binding_C"/>
    <property type="match status" value="1"/>
</dbReference>
<evidence type="ECO:0000313" key="5">
    <source>
        <dbReference type="EMBL" id="TCL35187.1"/>
    </source>
</evidence>
<dbReference type="FunFam" id="3.30.300.30:FF:000008">
    <property type="entry name" value="2,3-dihydroxybenzoate-AMP ligase"/>
    <property type="match status" value="1"/>
</dbReference>
<dbReference type="PANTHER" id="PTHR43201:SF5">
    <property type="entry name" value="MEDIUM-CHAIN ACYL-COA LIGASE ACSF2, MITOCHONDRIAL"/>
    <property type="match status" value="1"/>
</dbReference>
<dbReference type="SUPFAM" id="SSF56801">
    <property type="entry name" value="Acetyl-CoA synthetase-like"/>
    <property type="match status" value="1"/>
</dbReference>
<dbReference type="GO" id="GO:0006631">
    <property type="term" value="P:fatty acid metabolic process"/>
    <property type="evidence" value="ECO:0007669"/>
    <property type="project" value="TreeGrafter"/>
</dbReference>
<evidence type="ECO:0000256" key="2">
    <source>
        <dbReference type="ARBA" id="ARBA00022598"/>
    </source>
</evidence>
<dbReference type="Proteomes" id="UP000295063">
    <property type="component" value="Unassembled WGS sequence"/>
</dbReference>
<protein>
    <submittedName>
        <fullName evidence="5">Long-chain acyl-CoA synthetase</fullName>
    </submittedName>
</protein>
<evidence type="ECO:0000259" key="4">
    <source>
        <dbReference type="Pfam" id="PF13193"/>
    </source>
</evidence>
<reference evidence="5 6" key="1">
    <citation type="submission" date="2019-03" db="EMBL/GenBank/DDBJ databases">
        <title>Genomic Encyclopedia of Type Strains, Phase IV (KMG-IV): sequencing the most valuable type-strain genomes for metagenomic binning, comparative biology and taxonomic classification.</title>
        <authorList>
            <person name="Goeker M."/>
        </authorList>
    </citation>
    <scope>NUCLEOTIDE SEQUENCE [LARGE SCALE GENOMIC DNA]</scope>
    <source>
        <strain evidence="5 6">DSM 15969</strain>
    </source>
</reference>
<dbReference type="GO" id="GO:0031956">
    <property type="term" value="F:medium-chain fatty acid-CoA ligase activity"/>
    <property type="evidence" value="ECO:0007669"/>
    <property type="project" value="TreeGrafter"/>
</dbReference>
<dbReference type="InterPro" id="IPR045851">
    <property type="entry name" value="AMP-bd_C_sf"/>
</dbReference>
<dbReference type="NCBIfam" id="NF004837">
    <property type="entry name" value="PRK06187.1"/>
    <property type="match status" value="1"/>
</dbReference>
<dbReference type="OrthoDB" id="9778383at2"/>
<dbReference type="InterPro" id="IPR000873">
    <property type="entry name" value="AMP-dep_synth/lig_dom"/>
</dbReference>
<dbReference type="Gene3D" id="3.30.300.30">
    <property type="match status" value="1"/>
</dbReference>
<dbReference type="InterPro" id="IPR042099">
    <property type="entry name" value="ANL_N_sf"/>
</dbReference>
<keyword evidence="6" id="KW-1185">Reference proteome</keyword>
<feature type="domain" description="AMP-binding enzyme C-terminal" evidence="4">
    <location>
        <begin position="394"/>
        <end position="469"/>
    </location>
</feature>
<comment type="caution">
    <text evidence="5">The sequence shown here is derived from an EMBL/GenBank/DDBJ whole genome shotgun (WGS) entry which is preliminary data.</text>
</comment>
<dbReference type="AlphaFoldDB" id="A0A4R1PWA1"/>
<dbReference type="PANTHER" id="PTHR43201">
    <property type="entry name" value="ACYL-COA SYNTHETASE"/>
    <property type="match status" value="1"/>
</dbReference>
<comment type="similarity">
    <text evidence="1">Belongs to the ATP-dependent AMP-binding enzyme family.</text>
</comment>
<dbReference type="PROSITE" id="PS00455">
    <property type="entry name" value="AMP_BINDING"/>
    <property type="match status" value="1"/>
</dbReference>
<dbReference type="Pfam" id="PF00501">
    <property type="entry name" value="AMP-binding"/>
    <property type="match status" value="1"/>
</dbReference>
<dbReference type="EMBL" id="SLUI01000013">
    <property type="protein sequence ID" value="TCL35187.1"/>
    <property type="molecule type" value="Genomic_DNA"/>
</dbReference>